<evidence type="ECO:0000313" key="3">
    <source>
        <dbReference type="Proteomes" id="UP000799772"/>
    </source>
</evidence>
<protein>
    <submittedName>
        <fullName evidence="2">Uncharacterized protein</fullName>
    </submittedName>
</protein>
<dbReference type="Proteomes" id="UP000799772">
    <property type="component" value="Unassembled WGS sequence"/>
</dbReference>
<feature type="compositionally biased region" description="Acidic residues" evidence="1">
    <location>
        <begin position="218"/>
        <end position="233"/>
    </location>
</feature>
<name>A0A9P4INZ5_9PEZI</name>
<proteinExistence type="predicted"/>
<organism evidence="2 3">
    <name type="scientific">Rhizodiscina lignyota</name>
    <dbReference type="NCBI Taxonomy" id="1504668"/>
    <lineage>
        <taxon>Eukaryota</taxon>
        <taxon>Fungi</taxon>
        <taxon>Dikarya</taxon>
        <taxon>Ascomycota</taxon>
        <taxon>Pezizomycotina</taxon>
        <taxon>Dothideomycetes</taxon>
        <taxon>Pleosporomycetidae</taxon>
        <taxon>Aulographales</taxon>
        <taxon>Rhizodiscinaceae</taxon>
        <taxon>Rhizodiscina</taxon>
    </lineage>
</organism>
<evidence type="ECO:0000313" key="2">
    <source>
        <dbReference type="EMBL" id="KAF2104609.1"/>
    </source>
</evidence>
<accession>A0A9P4INZ5</accession>
<feature type="region of interest" description="Disordered" evidence="1">
    <location>
        <begin position="150"/>
        <end position="254"/>
    </location>
</feature>
<evidence type="ECO:0000256" key="1">
    <source>
        <dbReference type="SAM" id="MobiDB-lite"/>
    </source>
</evidence>
<comment type="caution">
    <text evidence="2">The sequence shown here is derived from an EMBL/GenBank/DDBJ whole genome shotgun (WGS) entry which is preliminary data.</text>
</comment>
<gene>
    <name evidence="2" type="ORF">NA57DRAFT_51428</name>
</gene>
<reference evidence="2" key="1">
    <citation type="journal article" date="2020" name="Stud. Mycol.">
        <title>101 Dothideomycetes genomes: a test case for predicting lifestyles and emergence of pathogens.</title>
        <authorList>
            <person name="Haridas S."/>
            <person name="Albert R."/>
            <person name="Binder M."/>
            <person name="Bloem J."/>
            <person name="Labutti K."/>
            <person name="Salamov A."/>
            <person name="Andreopoulos B."/>
            <person name="Baker S."/>
            <person name="Barry K."/>
            <person name="Bills G."/>
            <person name="Bluhm B."/>
            <person name="Cannon C."/>
            <person name="Castanera R."/>
            <person name="Culley D."/>
            <person name="Daum C."/>
            <person name="Ezra D."/>
            <person name="Gonzalez J."/>
            <person name="Henrissat B."/>
            <person name="Kuo A."/>
            <person name="Liang C."/>
            <person name="Lipzen A."/>
            <person name="Lutzoni F."/>
            <person name="Magnuson J."/>
            <person name="Mondo S."/>
            <person name="Nolan M."/>
            <person name="Ohm R."/>
            <person name="Pangilinan J."/>
            <person name="Park H.-J."/>
            <person name="Ramirez L."/>
            <person name="Alfaro M."/>
            <person name="Sun H."/>
            <person name="Tritt A."/>
            <person name="Yoshinaga Y."/>
            <person name="Zwiers L.-H."/>
            <person name="Turgeon B."/>
            <person name="Goodwin S."/>
            <person name="Spatafora J."/>
            <person name="Crous P."/>
            <person name="Grigoriev I."/>
        </authorList>
    </citation>
    <scope>NUCLEOTIDE SEQUENCE</scope>
    <source>
        <strain evidence="2">CBS 133067</strain>
    </source>
</reference>
<sequence>MDEPIIEFRIEGIDWHRTIRRDILCGLSARFAKLIPNTGPVPKQSQCYSLKPSDLITSPAAFGVFQPPKEYQEIALAYLRNVILAQSLRASLSREDMEGLFIIFDCSDPLMTAWLSEMLRWSDAQMPEAMRKDFWELVDMRPEAEKEIRRIKAKGNKDAEAEKTPERVGSQPTEDESRTAEQGSGPGEEGDAEGSGPDEEGSGPGEEEGDTGERSSPDGEESDPNGEESDIDKEEGGSKPERRITLDPNDRIYD</sequence>
<keyword evidence="3" id="KW-1185">Reference proteome</keyword>
<feature type="compositionally biased region" description="Basic and acidic residues" evidence="1">
    <location>
        <begin position="150"/>
        <end position="166"/>
    </location>
</feature>
<dbReference type="EMBL" id="ML978121">
    <property type="protein sequence ID" value="KAF2104609.1"/>
    <property type="molecule type" value="Genomic_DNA"/>
</dbReference>
<feature type="compositionally biased region" description="Acidic residues" evidence="1">
    <location>
        <begin position="188"/>
        <end position="210"/>
    </location>
</feature>
<dbReference type="AlphaFoldDB" id="A0A9P4INZ5"/>
<feature type="compositionally biased region" description="Basic and acidic residues" evidence="1">
    <location>
        <begin position="234"/>
        <end position="254"/>
    </location>
</feature>